<evidence type="ECO:0000259" key="8">
    <source>
        <dbReference type="Pfam" id="PF13324"/>
    </source>
</evidence>
<dbReference type="Pfam" id="PF13324">
    <property type="entry name" value="GCIP_N"/>
    <property type="match status" value="1"/>
</dbReference>
<keyword evidence="5" id="KW-0539">Nucleus</keyword>
<organism evidence="10 11">
    <name type="scientific">Mucor plumbeus</name>
    <dbReference type="NCBI Taxonomy" id="97098"/>
    <lineage>
        <taxon>Eukaryota</taxon>
        <taxon>Fungi</taxon>
        <taxon>Fungi incertae sedis</taxon>
        <taxon>Mucoromycota</taxon>
        <taxon>Mucoromycotina</taxon>
        <taxon>Mucoromycetes</taxon>
        <taxon>Mucorales</taxon>
        <taxon>Mucorineae</taxon>
        <taxon>Mucoraceae</taxon>
        <taxon>Mucor</taxon>
    </lineage>
</organism>
<dbReference type="Gene3D" id="1.20.1410.10">
    <property type="entry name" value="I/LWEQ domain"/>
    <property type="match status" value="1"/>
</dbReference>
<evidence type="ECO:0000256" key="7">
    <source>
        <dbReference type="SAM" id="MobiDB-lite"/>
    </source>
</evidence>
<evidence type="ECO:0008006" key="12">
    <source>
        <dbReference type="Google" id="ProtNLM"/>
    </source>
</evidence>
<dbReference type="PANTHER" id="PTHR15492:SF1">
    <property type="entry name" value="CYCLIN-D1-BINDING PROTEIN 1"/>
    <property type="match status" value="1"/>
</dbReference>
<evidence type="ECO:0000259" key="9">
    <source>
        <dbReference type="Pfam" id="PF20936"/>
    </source>
</evidence>
<comment type="caution">
    <text evidence="10">The sequence shown here is derived from an EMBL/GenBank/DDBJ whole genome shotgun (WGS) entry which is preliminary data.</text>
</comment>
<comment type="similarity">
    <text evidence="3">Belongs to the CCNDBP1 family.</text>
</comment>
<evidence type="ECO:0000256" key="3">
    <source>
        <dbReference type="ARBA" id="ARBA00008940"/>
    </source>
</evidence>
<dbReference type="Proteomes" id="UP000650833">
    <property type="component" value="Unassembled WGS sequence"/>
</dbReference>
<protein>
    <recommendedName>
        <fullName evidence="12">Cyclin-D1-binding protein 1</fullName>
    </recommendedName>
</protein>
<evidence type="ECO:0000256" key="1">
    <source>
        <dbReference type="ARBA" id="ARBA00004123"/>
    </source>
</evidence>
<evidence type="ECO:0000313" key="10">
    <source>
        <dbReference type="EMBL" id="KAG2189776.1"/>
    </source>
</evidence>
<dbReference type="InterPro" id="IPR049318">
    <property type="entry name" value="GCIP_C"/>
</dbReference>
<evidence type="ECO:0000313" key="11">
    <source>
        <dbReference type="Proteomes" id="UP000650833"/>
    </source>
</evidence>
<feature type="domain" description="Cyclin-D1-binding protein 1-like C-terminal" evidence="9">
    <location>
        <begin position="195"/>
        <end position="281"/>
    </location>
</feature>
<accession>A0A8H7QCD0</accession>
<evidence type="ECO:0000256" key="4">
    <source>
        <dbReference type="ARBA" id="ARBA00022490"/>
    </source>
</evidence>
<evidence type="ECO:0000256" key="2">
    <source>
        <dbReference type="ARBA" id="ARBA00004496"/>
    </source>
</evidence>
<keyword evidence="4" id="KW-0963">Cytoplasm</keyword>
<evidence type="ECO:0000256" key="6">
    <source>
        <dbReference type="ARBA" id="ARBA00023306"/>
    </source>
</evidence>
<evidence type="ECO:0000256" key="5">
    <source>
        <dbReference type="ARBA" id="ARBA00023242"/>
    </source>
</evidence>
<proteinExistence type="inferred from homology"/>
<feature type="region of interest" description="Disordered" evidence="7">
    <location>
        <begin position="176"/>
        <end position="206"/>
    </location>
</feature>
<sequence length="314" mass="36185">MSTEDDFQDKLKACCKMCIVYLEDLKKDRDIEMPDFNTVSFQETMANLGKILSHNATKFTLSCKPPRKPEDSIHMISEMSNTLYRIVGFYNTVPDHTGKMYKAAYQSITRDLLHGIISLCTSFMSEDNKKEHQMSFMVPTAALWESCKEMEKLPKNNKDAVLSAWSHLQDTLKDAKSEVHEIASGQDKSEGFDDNEEEDDETDLSPEELEIAKQCAKLVDMAVFVMQKIERRCIREKQQPSSKWLDDIYDCAQKLVDETDILVSQIYDEDAMTMREEVAKYINQSKALVHLAKQQTTEEHAAWFAMCENKYDSM</sequence>
<dbReference type="AlphaFoldDB" id="A0A8H7QCD0"/>
<dbReference type="PANTHER" id="PTHR15492">
    <property type="entry name" value="CYCLIN D1-BINDING PROTEIN 1"/>
    <property type="match status" value="1"/>
</dbReference>
<keyword evidence="11" id="KW-1185">Reference proteome</keyword>
<dbReference type="InterPro" id="IPR026907">
    <property type="entry name" value="GCIP-like"/>
</dbReference>
<comment type="subcellular location">
    <subcellularLocation>
        <location evidence="2">Cytoplasm</location>
    </subcellularLocation>
    <subcellularLocation>
        <location evidence="1">Nucleus</location>
    </subcellularLocation>
</comment>
<keyword evidence="6" id="KW-0131">Cell cycle</keyword>
<name>A0A8H7QCD0_9FUNG</name>
<dbReference type="EMBL" id="JAEPRC010001193">
    <property type="protein sequence ID" value="KAG2189776.1"/>
    <property type="molecule type" value="Genomic_DNA"/>
</dbReference>
<feature type="compositionally biased region" description="Acidic residues" evidence="7">
    <location>
        <begin position="192"/>
        <end position="206"/>
    </location>
</feature>
<dbReference type="GO" id="GO:0005634">
    <property type="term" value="C:nucleus"/>
    <property type="evidence" value="ECO:0007669"/>
    <property type="project" value="UniProtKB-SubCell"/>
</dbReference>
<dbReference type="OrthoDB" id="41588at2759"/>
<gene>
    <name evidence="10" type="ORF">INT46_006788</name>
</gene>
<dbReference type="Pfam" id="PF20936">
    <property type="entry name" value="GCIP_C"/>
    <property type="match status" value="1"/>
</dbReference>
<dbReference type="GO" id="GO:0005737">
    <property type="term" value="C:cytoplasm"/>
    <property type="evidence" value="ECO:0007669"/>
    <property type="project" value="UniProtKB-SubCell"/>
</dbReference>
<dbReference type="InterPro" id="IPR049317">
    <property type="entry name" value="GCIP-like_N"/>
</dbReference>
<feature type="compositionally biased region" description="Basic and acidic residues" evidence="7">
    <location>
        <begin position="176"/>
        <end position="191"/>
    </location>
</feature>
<reference evidence="10" key="1">
    <citation type="submission" date="2020-12" db="EMBL/GenBank/DDBJ databases">
        <title>Metabolic potential, ecology and presence of endohyphal bacteria is reflected in genomic diversity of Mucoromycotina.</title>
        <authorList>
            <person name="Muszewska A."/>
            <person name="Okrasinska A."/>
            <person name="Steczkiewicz K."/>
            <person name="Drgas O."/>
            <person name="Orlowska M."/>
            <person name="Perlinska-Lenart U."/>
            <person name="Aleksandrzak-Piekarczyk T."/>
            <person name="Szatraj K."/>
            <person name="Zielenkiewicz U."/>
            <person name="Pilsyk S."/>
            <person name="Malc E."/>
            <person name="Mieczkowski P."/>
            <person name="Kruszewska J.S."/>
            <person name="Biernat P."/>
            <person name="Pawlowska J."/>
        </authorList>
    </citation>
    <scope>NUCLEOTIDE SEQUENCE</scope>
    <source>
        <strain evidence="10">CBS 226.32</strain>
    </source>
</reference>
<dbReference type="Gene3D" id="1.20.1420.10">
    <property type="entry name" value="Talin, central domain"/>
    <property type="match status" value="1"/>
</dbReference>
<feature type="domain" description="Cyclin-D1-binding protein 1-like N-terminal" evidence="8">
    <location>
        <begin position="47"/>
        <end position="183"/>
    </location>
</feature>